<evidence type="ECO:0000313" key="2">
    <source>
        <dbReference type="EMBL" id="MDT0617703.1"/>
    </source>
</evidence>
<dbReference type="RefSeq" id="WP_311657584.1">
    <property type="nucleotide sequence ID" value="NZ_JAVRHY010000003.1"/>
</dbReference>
<evidence type="ECO:0000259" key="1">
    <source>
        <dbReference type="Pfam" id="PF07179"/>
    </source>
</evidence>
<name>A0ABU3B683_9GAMM</name>
<protein>
    <submittedName>
        <fullName evidence="2">SseB family protein</fullName>
    </submittedName>
</protein>
<gene>
    <name evidence="2" type="ORF">RM531_04390</name>
</gene>
<dbReference type="EMBL" id="JAVRHY010000003">
    <property type="protein sequence ID" value="MDT0617703.1"/>
    <property type="molecule type" value="Genomic_DNA"/>
</dbReference>
<sequence length="162" mass="18179">MQRVIITLVVLLATPIIAGAAENSREFYNALERDLYAAQNGEQTVDGFLTELIDADVVLLSRHEVTQIQDPADLPALVLPAGEDKSQRLAVFTSPERAHRVAKTYPEYRYGVKTDFIWVLAHTAPGMGVAINPGWTLGMNIPSYGLLRLRERYEDRIEDRLK</sequence>
<proteinExistence type="predicted"/>
<evidence type="ECO:0000313" key="3">
    <source>
        <dbReference type="Proteomes" id="UP001259982"/>
    </source>
</evidence>
<comment type="caution">
    <text evidence="2">The sequence shown here is derived from an EMBL/GenBank/DDBJ whole genome shotgun (WGS) entry which is preliminary data.</text>
</comment>
<accession>A0ABU3B683</accession>
<dbReference type="Pfam" id="PF07179">
    <property type="entry name" value="SseB"/>
    <property type="match status" value="1"/>
</dbReference>
<keyword evidence="3" id="KW-1185">Reference proteome</keyword>
<feature type="domain" description="SseB protein N-terminal" evidence="1">
    <location>
        <begin position="33"/>
        <end position="143"/>
    </location>
</feature>
<reference evidence="2 3" key="1">
    <citation type="submission" date="2023-09" db="EMBL/GenBank/DDBJ databases">
        <authorList>
            <person name="Rey-Velasco X."/>
        </authorList>
    </citation>
    <scope>NUCLEOTIDE SEQUENCE [LARGE SCALE GENOMIC DNA]</scope>
    <source>
        <strain evidence="2 3">P385</strain>
    </source>
</reference>
<dbReference type="InterPro" id="IPR009839">
    <property type="entry name" value="SseB_N"/>
</dbReference>
<organism evidence="2 3">
    <name type="scientific">Spectribacter acetivorans</name>
    <dbReference type="NCBI Taxonomy" id="3075603"/>
    <lineage>
        <taxon>Bacteria</taxon>
        <taxon>Pseudomonadati</taxon>
        <taxon>Pseudomonadota</taxon>
        <taxon>Gammaproteobacteria</taxon>
        <taxon>Salinisphaerales</taxon>
        <taxon>Salinisphaeraceae</taxon>
        <taxon>Spectribacter</taxon>
    </lineage>
</organism>
<dbReference type="Proteomes" id="UP001259982">
    <property type="component" value="Unassembled WGS sequence"/>
</dbReference>